<dbReference type="Proteomes" id="UP001501288">
    <property type="component" value="Unassembled WGS sequence"/>
</dbReference>
<reference evidence="1 2" key="1">
    <citation type="journal article" date="2019" name="Int. J. Syst. Evol. Microbiol.">
        <title>The Global Catalogue of Microorganisms (GCM) 10K type strain sequencing project: providing services to taxonomists for standard genome sequencing and annotation.</title>
        <authorList>
            <consortium name="The Broad Institute Genomics Platform"/>
            <consortium name="The Broad Institute Genome Sequencing Center for Infectious Disease"/>
            <person name="Wu L."/>
            <person name="Ma J."/>
        </authorList>
    </citation>
    <scope>NUCLEOTIDE SEQUENCE [LARGE SCALE GENOMIC DNA]</scope>
    <source>
        <strain evidence="1 2">JCM 14588</strain>
    </source>
</reference>
<dbReference type="EMBL" id="BAAANV010000049">
    <property type="protein sequence ID" value="GAA1549374.1"/>
    <property type="molecule type" value="Genomic_DNA"/>
</dbReference>
<comment type="caution">
    <text evidence="1">The sequence shown here is derived from an EMBL/GenBank/DDBJ whole genome shotgun (WGS) entry which is preliminary data.</text>
</comment>
<protein>
    <submittedName>
        <fullName evidence="1">Uncharacterized protein</fullName>
    </submittedName>
</protein>
<sequence>MRGETIGVCPYCWHVFSGLILEQMSLRETACTLDHEAHGSPVRYNGSGDYIDSLYSFPSSREPPGPAGRTSRSGVMSVAARATYSISVA</sequence>
<organism evidence="1 2">
    <name type="scientific">Dermacoccus barathri</name>
    <dbReference type="NCBI Taxonomy" id="322601"/>
    <lineage>
        <taxon>Bacteria</taxon>
        <taxon>Bacillati</taxon>
        <taxon>Actinomycetota</taxon>
        <taxon>Actinomycetes</taxon>
        <taxon>Micrococcales</taxon>
        <taxon>Dermacoccaceae</taxon>
        <taxon>Dermacoccus</taxon>
    </lineage>
</organism>
<accession>A0ABN2C0T4</accession>
<proteinExistence type="predicted"/>
<gene>
    <name evidence="1" type="ORF">GCM10009762_23060</name>
</gene>
<name>A0ABN2C0T4_9MICO</name>
<keyword evidence="2" id="KW-1185">Reference proteome</keyword>
<evidence type="ECO:0000313" key="1">
    <source>
        <dbReference type="EMBL" id="GAA1549374.1"/>
    </source>
</evidence>
<evidence type="ECO:0000313" key="2">
    <source>
        <dbReference type="Proteomes" id="UP001501288"/>
    </source>
</evidence>